<name>A0AAD4Q550_9EURO</name>
<evidence type="ECO:0000313" key="3">
    <source>
        <dbReference type="Proteomes" id="UP001201262"/>
    </source>
</evidence>
<dbReference type="EMBL" id="JAJTJA010000002">
    <property type="protein sequence ID" value="KAH8703804.1"/>
    <property type="molecule type" value="Genomic_DNA"/>
</dbReference>
<feature type="compositionally biased region" description="Polar residues" evidence="1">
    <location>
        <begin position="309"/>
        <end position="318"/>
    </location>
</feature>
<evidence type="ECO:0000256" key="1">
    <source>
        <dbReference type="SAM" id="MobiDB-lite"/>
    </source>
</evidence>
<dbReference type="GeneID" id="70251926"/>
<sequence>MPRQRAPKTRPQYLHEFRGSAFDRNFDYRQAEHTLLSDASGVFPPSRSSSLEVHASSTCQLGCQSPEVQYDIIGLPDIPIYEPAGNSRLPGPDIPTPLSHEGWVFLHNQTYPRDSDNDTRASRWFLVPPILSASQAVSPPRFNANISSLCSERSFTSGHSSRVHDHIPVYNLDSPFSSPSIPPYEAQGLPAYSSLNAESQLALSSMPPLENFSSDGTQLPQLLSLIYPPCWLSEEGLLIVPSVPRVPIDNDETPTKANNNRNTPQAASSQSKSERSSVRGVILDDDTVILSPHVTQHRKGRCPKRQRCPSYNDSDIIP</sequence>
<dbReference type="AlphaFoldDB" id="A0AAD4Q550"/>
<feature type="compositionally biased region" description="Polar residues" evidence="1">
    <location>
        <begin position="255"/>
        <end position="267"/>
    </location>
</feature>
<feature type="region of interest" description="Disordered" evidence="1">
    <location>
        <begin position="249"/>
        <end position="278"/>
    </location>
</feature>
<organism evidence="2 3">
    <name type="scientific">Talaromyces proteolyticus</name>
    <dbReference type="NCBI Taxonomy" id="1131652"/>
    <lineage>
        <taxon>Eukaryota</taxon>
        <taxon>Fungi</taxon>
        <taxon>Dikarya</taxon>
        <taxon>Ascomycota</taxon>
        <taxon>Pezizomycotina</taxon>
        <taxon>Eurotiomycetes</taxon>
        <taxon>Eurotiomycetidae</taxon>
        <taxon>Eurotiales</taxon>
        <taxon>Trichocomaceae</taxon>
        <taxon>Talaromyces</taxon>
        <taxon>Talaromyces sect. Bacilispori</taxon>
    </lineage>
</organism>
<reference evidence="2" key="1">
    <citation type="submission" date="2021-12" db="EMBL/GenBank/DDBJ databases">
        <title>Convergent genome expansion in fungi linked to evolution of root-endophyte symbiosis.</title>
        <authorList>
            <consortium name="DOE Joint Genome Institute"/>
            <person name="Ke Y.-H."/>
            <person name="Bonito G."/>
            <person name="Liao H.-L."/>
            <person name="Looney B."/>
            <person name="Rojas-Flechas A."/>
            <person name="Nash J."/>
            <person name="Hameed K."/>
            <person name="Schadt C."/>
            <person name="Martin F."/>
            <person name="Crous P.W."/>
            <person name="Miettinen O."/>
            <person name="Magnuson J.K."/>
            <person name="Labbe J."/>
            <person name="Jacobson D."/>
            <person name="Doktycz M.J."/>
            <person name="Veneault-Fourrey C."/>
            <person name="Kuo A."/>
            <person name="Mondo S."/>
            <person name="Calhoun S."/>
            <person name="Riley R."/>
            <person name="Ohm R."/>
            <person name="LaButti K."/>
            <person name="Andreopoulos B."/>
            <person name="Pangilinan J."/>
            <person name="Nolan M."/>
            <person name="Tritt A."/>
            <person name="Clum A."/>
            <person name="Lipzen A."/>
            <person name="Daum C."/>
            <person name="Barry K."/>
            <person name="Grigoriev I.V."/>
            <person name="Vilgalys R."/>
        </authorList>
    </citation>
    <scope>NUCLEOTIDE SEQUENCE</scope>
    <source>
        <strain evidence="2">PMI_201</strain>
    </source>
</reference>
<dbReference type="RefSeq" id="XP_046076822.1">
    <property type="nucleotide sequence ID" value="XM_046221639.1"/>
</dbReference>
<evidence type="ECO:0000313" key="2">
    <source>
        <dbReference type="EMBL" id="KAH8703804.1"/>
    </source>
</evidence>
<proteinExistence type="predicted"/>
<comment type="caution">
    <text evidence="2">The sequence shown here is derived from an EMBL/GenBank/DDBJ whole genome shotgun (WGS) entry which is preliminary data.</text>
</comment>
<feature type="compositionally biased region" description="Basic residues" evidence="1">
    <location>
        <begin position="295"/>
        <end position="307"/>
    </location>
</feature>
<gene>
    <name evidence="2" type="ORF">BGW36DRAFT_444319</name>
</gene>
<accession>A0AAD4Q550</accession>
<dbReference type="Proteomes" id="UP001201262">
    <property type="component" value="Unassembled WGS sequence"/>
</dbReference>
<protein>
    <submittedName>
        <fullName evidence="2">Uncharacterized protein</fullName>
    </submittedName>
</protein>
<feature type="region of interest" description="Disordered" evidence="1">
    <location>
        <begin position="290"/>
        <end position="318"/>
    </location>
</feature>
<keyword evidence="3" id="KW-1185">Reference proteome</keyword>